<keyword evidence="2" id="KW-0378">Hydrolase</keyword>
<dbReference type="EMBL" id="KB454542">
    <property type="protein sequence ID" value="EME26817.1"/>
    <property type="molecule type" value="Genomic_DNA"/>
</dbReference>
<evidence type="ECO:0000256" key="3">
    <source>
        <dbReference type="ARBA" id="ARBA00023117"/>
    </source>
</evidence>
<dbReference type="InterPro" id="IPR001650">
    <property type="entry name" value="Helicase_C-like"/>
</dbReference>
<proteinExistence type="predicted"/>
<dbReference type="RefSeq" id="XP_005703337.1">
    <property type="nucleotide sequence ID" value="XM_005703280.1"/>
</dbReference>
<evidence type="ECO:0000259" key="6">
    <source>
        <dbReference type="PROSITE" id="PS51192"/>
    </source>
</evidence>
<keyword evidence="9" id="KW-1185">Reference proteome</keyword>
<dbReference type="FunFam" id="3.40.50.10810:FF:000008">
    <property type="entry name" value="Chromatin structure-remodeling complex subunit snf21"/>
    <property type="match status" value="1"/>
</dbReference>
<dbReference type="SMART" id="SM00487">
    <property type="entry name" value="DEXDc"/>
    <property type="match status" value="1"/>
</dbReference>
<evidence type="ECO:0000256" key="2">
    <source>
        <dbReference type="ARBA" id="ARBA00022801"/>
    </source>
</evidence>
<dbReference type="CDD" id="cd17996">
    <property type="entry name" value="DEXHc_SMARCA2_SMARCA4"/>
    <property type="match status" value="1"/>
</dbReference>
<dbReference type="PROSITE" id="PS51192">
    <property type="entry name" value="HELICASE_ATP_BIND_1"/>
    <property type="match status" value="1"/>
</dbReference>
<dbReference type="SUPFAM" id="SSF52540">
    <property type="entry name" value="P-loop containing nucleoside triphosphate hydrolases"/>
    <property type="match status" value="2"/>
</dbReference>
<dbReference type="eggNOG" id="KOG0386">
    <property type="taxonomic scope" value="Eukaryota"/>
</dbReference>
<dbReference type="Gene3D" id="3.40.50.10810">
    <property type="entry name" value="Tandem AAA-ATPase domain"/>
    <property type="match status" value="1"/>
</dbReference>
<dbReference type="GeneID" id="17085767"/>
<dbReference type="OrthoDB" id="5857104at2759"/>
<dbReference type="Pfam" id="PF00176">
    <property type="entry name" value="SNF2-rel_dom"/>
    <property type="match status" value="1"/>
</dbReference>
<organism evidence="8 9">
    <name type="scientific">Galdieria sulphuraria</name>
    <name type="common">Red alga</name>
    <dbReference type="NCBI Taxonomy" id="130081"/>
    <lineage>
        <taxon>Eukaryota</taxon>
        <taxon>Rhodophyta</taxon>
        <taxon>Bangiophyceae</taxon>
        <taxon>Galdieriales</taxon>
        <taxon>Galdieriaceae</taxon>
        <taxon>Galdieria</taxon>
    </lineage>
</organism>
<feature type="domain" description="Helicase C-terminal" evidence="7">
    <location>
        <begin position="1119"/>
        <end position="1278"/>
    </location>
</feature>
<dbReference type="InterPro" id="IPR027417">
    <property type="entry name" value="P-loop_NTPase"/>
</dbReference>
<keyword evidence="3" id="KW-0103">Bromodomain</keyword>
<dbReference type="InterPro" id="IPR014001">
    <property type="entry name" value="Helicase_ATP-bd"/>
</dbReference>
<evidence type="ECO:0000313" key="8">
    <source>
        <dbReference type="EMBL" id="EME26817.1"/>
    </source>
</evidence>
<dbReference type="Proteomes" id="UP000030680">
    <property type="component" value="Unassembled WGS sequence"/>
</dbReference>
<accession>M2XAC2</accession>
<evidence type="ECO:0000259" key="7">
    <source>
        <dbReference type="PROSITE" id="PS51194"/>
    </source>
</evidence>
<keyword evidence="4" id="KW-0539">Nucleus</keyword>
<dbReference type="STRING" id="130081.M2XAC2"/>
<evidence type="ECO:0000256" key="1">
    <source>
        <dbReference type="ARBA" id="ARBA00004123"/>
    </source>
</evidence>
<dbReference type="GO" id="GO:0005634">
    <property type="term" value="C:nucleus"/>
    <property type="evidence" value="ECO:0007669"/>
    <property type="project" value="UniProtKB-SubCell"/>
</dbReference>
<feature type="region of interest" description="Disordered" evidence="5">
    <location>
        <begin position="171"/>
        <end position="191"/>
    </location>
</feature>
<dbReference type="InterPro" id="IPR000330">
    <property type="entry name" value="SNF2_N"/>
</dbReference>
<feature type="domain" description="Helicase ATP-binding" evidence="6">
    <location>
        <begin position="802"/>
        <end position="968"/>
    </location>
</feature>
<dbReference type="PROSITE" id="PS51194">
    <property type="entry name" value="HELICASE_CTER"/>
    <property type="match status" value="1"/>
</dbReference>
<evidence type="ECO:0000256" key="5">
    <source>
        <dbReference type="SAM" id="MobiDB-lite"/>
    </source>
</evidence>
<dbReference type="Gramene" id="EME26817">
    <property type="protein sequence ID" value="EME26817"/>
    <property type="gene ID" value="Gasu_56060"/>
</dbReference>
<dbReference type="InterPro" id="IPR014012">
    <property type="entry name" value="HSA_dom"/>
</dbReference>
<dbReference type="GO" id="GO:0016787">
    <property type="term" value="F:hydrolase activity"/>
    <property type="evidence" value="ECO:0007669"/>
    <property type="project" value="UniProtKB-KW"/>
</dbReference>
<dbReference type="Pfam" id="PF07529">
    <property type="entry name" value="HSA"/>
    <property type="match status" value="1"/>
</dbReference>
<dbReference type="GO" id="GO:0005524">
    <property type="term" value="F:ATP binding"/>
    <property type="evidence" value="ECO:0007669"/>
    <property type="project" value="InterPro"/>
</dbReference>
<dbReference type="KEGG" id="gsl:Gasu_56060"/>
<comment type="subcellular location">
    <subcellularLocation>
        <location evidence="1">Nucleus</location>
    </subcellularLocation>
</comment>
<evidence type="ECO:0000313" key="9">
    <source>
        <dbReference type="Proteomes" id="UP000030680"/>
    </source>
</evidence>
<dbReference type="CDD" id="cd18793">
    <property type="entry name" value="SF2_C_SNF"/>
    <property type="match status" value="1"/>
</dbReference>
<dbReference type="Pfam" id="PF00271">
    <property type="entry name" value="Helicase_C"/>
    <property type="match status" value="1"/>
</dbReference>
<dbReference type="Gene3D" id="3.40.50.300">
    <property type="entry name" value="P-loop containing nucleotide triphosphate hydrolases"/>
    <property type="match status" value="1"/>
</dbReference>
<evidence type="ECO:0000256" key="4">
    <source>
        <dbReference type="ARBA" id="ARBA00023242"/>
    </source>
</evidence>
<dbReference type="InterPro" id="IPR049730">
    <property type="entry name" value="SNF2/RAD54-like_C"/>
</dbReference>
<dbReference type="Gene3D" id="1.20.5.170">
    <property type="match status" value="1"/>
</dbReference>
<dbReference type="SMART" id="SM00490">
    <property type="entry name" value="HELICc"/>
    <property type="match status" value="1"/>
</dbReference>
<dbReference type="InterPro" id="IPR038718">
    <property type="entry name" value="SNF2-like_sf"/>
</dbReference>
<dbReference type="PANTHER" id="PTHR10799">
    <property type="entry name" value="SNF2/RAD54 HELICASE FAMILY"/>
    <property type="match status" value="1"/>
</dbReference>
<reference evidence="9" key="1">
    <citation type="journal article" date="2013" name="Science">
        <title>Gene transfer from bacteria and archaea facilitated evolution of an extremophilic eukaryote.</title>
        <authorList>
            <person name="Schonknecht G."/>
            <person name="Chen W.H."/>
            <person name="Ternes C.M."/>
            <person name="Barbier G.G."/>
            <person name="Shrestha R.P."/>
            <person name="Stanke M."/>
            <person name="Brautigam A."/>
            <person name="Baker B.J."/>
            <person name="Banfield J.F."/>
            <person name="Garavito R.M."/>
            <person name="Carr K."/>
            <person name="Wilkerson C."/>
            <person name="Rensing S.A."/>
            <person name="Gagneul D."/>
            <person name="Dickenson N.E."/>
            <person name="Oesterhelt C."/>
            <person name="Lercher M.J."/>
            <person name="Weber A.P."/>
        </authorList>
    </citation>
    <scope>NUCLEOTIDE SEQUENCE [LARGE SCALE GENOMIC DNA]</scope>
    <source>
        <strain evidence="9">074W</strain>
    </source>
</reference>
<gene>
    <name evidence="8" type="ORF">Gasu_56060</name>
</gene>
<name>M2XAC2_GALSU</name>
<feature type="compositionally biased region" description="Polar residues" evidence="5">
    <location>
        <begin position="178"/>
        <end position="189"/>
    </location>
</feature>
<protein>
    <submittedName>
        <fullName evidence="8">Chromatin remodeling complex SWI/SNF component, Snf2</fullName>
    </submittedName>
</protein>
<sequence>MSGEKTKEKLSIQQVDGNILLRKEDFLDEDILFDSRGNFELPSFDALDEQLETFFNSGTLNKTKKELNRQNYEEKELSLELEVDRNHSSASHFENSSGEFYAWKTNSAVENTNDKGDLTKPQKVFSNTKSTVSKSCVVEKNAPPLEAQSHVTLDSDTSRKKTIPLNHRNEMSDYGYYSKNSDPTGNSVFLENRPKTDERNELYYSDLYHPKRKREFIGEKLSSHSGISKETSNLRTSQTMKLERNSSLSDGTTMHSNLNNLKRQKWILPQDFETSSLQQPDRKLVEAQKDLFRQEFSSMPLKVSLQGSTSNVDVKAENSLPLQIVDSVMPVGHLSQTSKCNDVNKNDVKYLNESMQRQIDDTKRHSVNRSSILTSRLHRFPLKPKILFGVIELLKCQRKRNLPSEETKYFILMKLLKAHTVPYPNSILTFRHLFALRVQYRIFYEMKRGGRLPEDTLNASRALTIGSGSIPQVEKMNNKSKPPERNFTRQQVFVQSLPFPAEKLSSDLNITPLDSSFLRKEADRLVTTLSRRFANKLATEISSFKCNEDASVEDSKRWGAQKRTLRIQYSKANLVVLQRKLRRRVLEERRMAEEQGKLGSKSRLRSFRALMKEAEKMERFMLKEMEAQEREKRKNFVSFLSSLMSHINNFRQYHKEYVHRLRRSVARSVLRYHEDKARAVERAEKEAERRRIIALKENDEEGYVNLLRQTKNERLLQVLNQTDEYLRHLGAVVKQQRDGTLNDGQHYLEKEETNKTDVLSRENCQTYYEIAHAIKEPITELPTILQGGTLKQYQIQGLQWLVSLYVNHLNGILADEMGLGKTIQAIALLAYLVEKKNNSGPFLIVVPLSTLSNWELEFEKWAPSLHVVVFKGDRKQRKSLYDTVIQPLNFNVCLTTFEFVSRGKNLLGKVEWNYLIVDEGHRMKNHESRITAILSQQFKSRSRLLMTGTPLQNSLSELWSLLNFVLPNIFSSSETFESWFAAPFASIPGEKADLSEEETLLIIRRLHQVLRPFLLRRLKSDVLRMGDQLPTKQEHVILCEISAWQKMVYRRILRGQKVVFTGLSGRRRHDFLSNPAMQLRKMANHPYLFYEDYSEELMLGNRDSEELFRASGKFYMFDMLLQKFLRTGHRVLVFNQMTRVIDLQERLLRFRGINFLRLDGSTKSEMRRNIVEEFNRSDTIYHVLLLTTRAGGLGVNLQSADTVIIFDSDWNPQMDLQAQDRAHRIGQDKEVLVLRIVAANTIEERILERASYKKDMEQKVIRAGMFNETSKDSDRQALLRELLKDDEERSSEGHESRVPDLETINAMISRSDNEMEIFQQVDEERQIELNSRSPLMEPNEIPSWVIGDVNEEDDEDLGEWSLSKSDYLPKESESSYSFHSVSSDDEISYQASEWEVHSAHRSKRDSYEFHQVSSEWCESNAKLRNAQSDNVSGTTCLLEPDETCNENVVGRDDRESDYSDSYQKSISERASISIEGLNGSLCFTDDETYSGWFEEAELGQET</sequence>